<sequence length="547" mass="64355">MSNIYNRATYILAVPDLHLTYLKRLSIKNNETITESQAYIFDIYHLIRGDASELAKLEEDFLGESKVPNDPALRKLLLKYTDHFGYSFLNYQGHRDFYCPMRTLDHICENSQVSRTSWKGWLKSSDTSFKSLHQCHEVVCPLTGFDLYDDVSTEAERREFCDSNWKSKIVKRSIAIRQSMEFLTDLVRDWSSRVWVISEYNIAKKKNNLKFWFTQLSTTNNGTGFEMEQKEFIFFQFNFEDPSFITRIVNTNYYRNENESQFMRSRTSNPVYIRFHNTMICQLAQQTFLEMILVSKASRNEDRFHSILPLTEYKSKITEVRHWNITSLLSVKLKLYEIMNTKDKLVLLFWSGHAIHGSVLPTFATSTLSLDLGIGMLRDEMPSSSQFDLNCPSTIMLRQINNSDADNEEGDDDDDDEDDDNLNRYYLRLKAREYYMVDFQYFTEDMLKDCLDAIKDSAALYNRLGMDEDINTSFDIVSIPALKRTGTSLDYFNSPSHGLYSLNLIGSFAKNIWILDRYHFDVYPEDRNMWTYYKTDADDEFFTFDIY</sequence>
<accession>A0A1X2HDX9</accession>
<comment type="caution">
    <text evidence="1">The sequence shown here is derived from an EMBL/GenBank/DDBJ whole genome shotgun (WGS) entry which is preliminary data.</text>
</comment>
<name>A0A1X2HDX9_9FUNG</name>
<proteinExistence type="predicted"/>
<dbReference type="AlphaFoldDB" id="A0A1X2HDX9"/>
<protein>
    <recommendedName>
        <fullName evidence="3">Heterokaryon incompatibility domain-containing protein</fullName>
    </recommendedName>
</protein>
<organism evidence="1 2">
    <name type="scientific">Absidia repens</name>
    <dbReference type="NCBI Taxonomy" id="90262"/>
    <lineage>
        <taxon>Eukaryota</taxon>
        <taxon>Fungi</taxon>
        <taxon>Fungi incertae sedis</taxon>
        <taxon>Mucoromycota</taxon>
        <taxon>Mucoromycotina</taxon>
        <taxon>Mucoromycetes</taxon>
        <taxon>Mucorales</taxon>
        <taxon>Cunninghamellaceae</taxon>
        <taxon>Absidia</taxon>
    </lineage>
</organism>
<evidence type="ECO:0000313" key="2">
    <source>
        <dbReference type="Proteomes" id="UP000193560"/>
    </source>
</evidence>
<dbReference type="Proteomes" id="UP000193560">
    <property type="component" value="Unassembled WGS sequence"/>
</dbReference>
<dbReference type="EMBL" id="MCGE01000068">
    <property type="protein sequence ID" value="ORY97069.1"/>
    <property type="molecule type" value="Genomic_DNA"/>
</dbReference>
<evidence type="ECO:0008006" key="3">
    <source>
        <dbReference type="Google" id="ProtNLM"/>
    </source>
</evidence>
<reference evidence="1 2" key="1">
    <citation type="submission" date="2016-07" db="EMBL/GenBank/DDBJ databases">
        <title>Pervasive Adenine N6-methylation of Active Genes in Fungi.</title>
        <authorList>
            <consortium name="DOE Joint Genome Institute"/>
            <person name="Mondo S.J."/>
            <person name="Dannebaum R.O."/>
            <person name="Kuo R.C."/>
            <person name="Labutti K."/>
            <person name="Haridas S."/>
            <person name="Kuo A."/>
            <person name="Salamov A."/>
            <person name="Ahrendt S.R."/>
            <person name="Lipzen A."/>
            <person name="Sullivan W."/>
            <person name="Andreopoulos W.B."/>
            <person name="Clum A."/>
            <person name="Lindquist E."/>
            <person name="Daum C."/>
            <person name="Ramamoorthy G.K."/>
            <person name="Gryganskyi A."/>
            <person name="Culley D."/>
            <person name="Magnuson J.K."/>
            <person name="James T.Y."/>
            <person name="O'Malley M.A."/>
            <person name="Stajich J.E."/>
            <person name="Spatafora J.W."/>
            <person name="Visel A."/>
            <person name="Grigoriev I.V."/>
        </authorList>
    </citation>
    <scope>NUCLEOTIDE SEQUENCE [LARGE SCALE GENOMIC DNA]</scope>
    <source>
        <strain evidence="1 2">NRRL 1336</strain>
    </source>
</reference>
<keyword evidence="2" id="KW-1185">Reference proteome</keyword>
<gene>
    <name evidence="1" type="ORF">BCR42DRAFT_430490</name>
</gene>
<evidence type="ECO:0000313" key="1">
    <source>
        <dbReference type="EMBL" id="ORY97069.1"/>
    </source>
</evidence>